<sequence length="296" mass="34854">MDEEIRESYHALEKHHFHEGIIVTSSFIAKNNKLPFFQVVGLEPFLILNEPICPRFLVEFYHSLKVKRDEEERPYIEFKLDQFTFKLTPSQLSQILQTPYALKTFYTRKWSLNSLDDHPNSNFFGPKHDLVKKNITTPRTTQNQLLRDSNKLHLDEIRPDLRGWKLFFRENVFCSLGKRNKVKACTAYMFYYLTIKIKFNFTLMLIYQIEEVKKKRDGPMPFAMLLTRLYNHILQISPQAIVPFARFIFHERVMDPLDISRNPSKEKGKRIVSPSVIASSSSSSDNDEAPIFSRVL</sequence>
<feature type="region of interest" description="Disordered" evidence="1">
    <location>
        <begin position="270"/>
        <end position="296"/>
    </location>
</feature>
<dbReference type="EMBL" id="BKCJ010009225">
    <property type="protein sequence ID" value="GEU85989.1"/>
    <property type="molecule type" value="Genomic_DNA"/>
</dbReference>
<dbReference type="AlphaFoldDB" id="A0A6L2NKK8"/>
<evidence type="ECO:0000256" key="1">
    <source>
        <dbReference type="SAM" id="MobiDB-lite"/>
    </source>
</evidence>
<reference evidence="2" key="1">
    <citation type="journal article" date="2019" name="Sci. Rep.">
        <title>Draft genome of Tanacetum cinerariifolium, the natural source of mosquito coil.</title>
        <authorList>
            <person name="Yamashiro T."/>
            <person name="Shiraishi A."/>
            <person name="Satake H."/>
            <person name="Nakayama K."/>
        </authorList>
    </citation>
    <scope>NUCLEOTIDE SEQUENCE</scope>
</reference>
<proteinExistence type="predicted"/>
<protein>
    <submittedName>
        <fullName evidence="2">Uncharacterized protein</fullName>
    </submittedName>
</protein>
<accession>A0A6L2NKK8</accession>
<evidence type="ECO:0000313" key="2">
    <source>
        <dbReference type="EMBL" id="GEU85989.1"/>
    </source>
</evidence>
<gene>
    <name evidence="2" type="ORF">Tci_057967</name>
</gene>
<feature type="compositionally biased region" description="Low complexity" evidence="1">
    <location>
        <begin position="271"/>
        <end position="284"/>
    </location>
</feature>
<organism evidence="2">
    <name type="scientific">Tanacetum cinerariifolium</name>
    <name type="common">Dalmatian daisy</name>
    <name type="synonym">Chrysanthemum cinerariifolium</name>
    <dbReference type="NCBI Taxonomy" id="118510"/>
    <lineage>
        <taxon>Eukaryota</taxon>
        <taxon>Viridiplantae</taxon>
        <taxon>Streptophyta</taxon>
        <taxon>Embryophyta</taxon>
        <taxon>Tracheophyta</taxon>
        <taxon>Spermatophyta</taxon>
        <taxon>Magnoliopsida</taxon>
        <taxon>eudicotyledons</taxon>
        <taxon>Gunneridae</taxon>
        <taxon>Pentapetalae</taxon>
        <taxon>asterids</taxon>
        <taxon>campanulids</taxon>
        <taxon>Asterales</taxon>
        <taxon>Asteraceae</taxon>
        <taxon>Asteroideae</taxon>
        <taxon>Anthemideae</taxon>
        <taxon>Anthemidinae</taxon>
        <taxon>Tanacetum</taxon>
    </lineage>
</organism>
<name>A0A6L2NKK8_TANCI</name>
<comment type="caution">
    <text evidence="2">The sequence shown here is derived from an EMBL/GenBank/DDBJ whole genome shotgun (WGS) entry which is preliminary data.</text>
</comment>